<dbReference type="InterPro" id="IPR009061">
    <property type="entry name" value="DNA-bd_dom_put_sf"/>
</dbReference>
<evidence type="ECO:0000256" key="1">
    <source>
        <dbReference type="ARBA" id="ARBA00022491"/>
    </source>
</evidence>
<dbReference type="AlphaFoldDB" id="A0A370GUJ2"/>
<keyword evidence="8" id="KW-1185">Reference proteome</keyword>
<dbReference type="SMART" id="SM00422">
    <property type="entry name" value="HTH_MERR"/>
    <property type="match status" value="1"/>
</dbReference>
<dbReference type="GO" id="GO:0003677">
    <property type="term" value="F:DNA binding"/>
    <property type="evidence" value="ECO:0007669"/>
    <property type="project" value="UniProtKB-KW"/>
</dbReference>
<accession>A0A370GUJ2</accession>
<dbReference type="Pfam" id="PF13411">
    <property type="entry name" value="MerR_1"/>
    <property type="match status" value="1"/>
</dbReference>
<dbReference type="Proteomes" id="UP000255326">
    <property type="component" value="Unassembled WGS sequence"/>
</dbReference>
<dbReference type="InterPro" id="IPR000551">
    <property type="entry name" value="MerR-type_HTH_dom"/>
</dbReference>
<keyword evidence="2" id="KW-0805">Transcription regulation</keyword>
<protein>
    <submittedName>
        <fullName evidence="7">MerR family Zn(II)-responsive transcriptional regulator of zntA</fullName>
    </submittedName>
</protein>
<dbReference type="Gene3D" id="1.10.1660.10">
    <property type="match status" value="1"/>
</dbReference>
<dbReference type="RefSeq" id="WP_114744444.1">
    <property type="nucleotide sequence ID" value="NZ_QQAY01000002.1"/>
</dbReference>
<feature type="coiled-coil region" evidence="5">
    <location>
        <begin position="76"/>
        <end position="110"/>
    </location>
</feature>
<evidence type="ECO:0000256" key="2">
    <source>
        <dbReference type="ARBA" id="ARBA00023015"/>
    </source>
</evidence>
<evidence type="ECO:0000313" key="8">
    <source>
        <dbReference type="Proteomes" id="UP000255326"/>
    </source>
</evidence>
<keyword evidence="3" id="KW-0238">DNA-binding</keyword>
<dbReference type="InterPro" id="IPR047057">
    <property type="entry name" value="MerR_fam"/>
</dbReference>
<evidence type="ECO:0000259" key="6">
    <source>
        <dbReference type="PROSITE" id="PS50937"/>
    </source>
</evidence>
<name>A0A370GUJ2_9BACI</name>
<organism evidence="7 8">
    <name type="scientific">Falsibacillus pallidus</name>
    <dbReference type="NCBI Taxonomy" id="493781"/>
    <lineage>
        <taxon>Bacteria</taxon>
        <taxon>Bacillati</taxon>
        <taxon>Bacillota</taxon>
        <taxon>Bacilli</taxon>
        <taxon>Bacillales</taxon>
        <taxon>Bacillaceae</taxon>
        <taxon>Falsibacillus</taxon>
    </lineage>
</organism>
<dbReference type="OrthoDB" id="9791488at2"/>
<dbReference type="EMBL" id="QQAY01000002">
    <property type="protein sequence ID" value="RDI45603.1"/>
    <property type="molecule type" value="Genomic_DNA"/>
</dbReference>
<evidence type="ECO:0000256" key="3">
    <source>
        <dbReference type="ARBA" id="ARBA00023125"/>
    </source>
</evidence>
<dbReference type="PANTHER" id="PTHR30204">
    <property type="entry name" value="REDOX-CYCLING DRUG-SENSING TRANSCRIPTIONAL ACTIVATOR SOXR"/>
    <property type="match status" value="1"/>
</dbReference>
<gene>
    <name evidence="7" type="ORF">DFR59_102232</name>
</gene>
<evidence type="ECO:0000313" key="7">
    <source>
        <dbReference type="EMBL" id="RDI45603.1"/>
    </source>
</evidence>
<keyword evidence="5" id="KW-0175">Coiled coil</keyword>
<dbReference type="GO" id="GO:0003700">
    <property type="term" value="F:DNA-binding transcription factor activity"/>
    <property type="evidence" value="ECO:0007669"/>
    <property type="project" value="InterPro"/>
</dbReference>
<comment type="caution">
    <text evidence="7">The sequence shown here is derived from an EMBL/GenBank/DDBJ whole genome shotgun (WGS) entry which is preliminary data.</text>
</comment>
<dbReference type="PANTHER" id="PTHR30204:SF69">
    <property type="entry name" value="MERR-FAMILY TRANSCRIPTIONAL REGULATOR"/>
    <property type="match status" value="1"/>
</dbReference>
<evidence type="ECO:0000256" key="4">
    <source>
        <dbReference type="ARBA" id="ARBA00023163"/>
    </source>
</evidence>
<evidence type="ECO:0000256" key="5">
    <source>
        <dbReference type="SAM" id="Coils"/>
    </source>
</evidence>
<sequence>MKIGKFAELMKTTKHTVRHYEELELLTPEWDGPYKKYGEKEIADFRVILEMKDLGLALVEIQSLFKLKQALGCGDLGLLKQVLNQLEEYAEGLKKQEEDLKARRLILEEELDEIRDYFSSVNHDK</sequence>
<keyword evidence="1" id="KW-0678">Repressor</keyword>
<keyword evidence="4" id="KW-0804">Transcription</keyword>
<feature type="domain" description="HTH merR-type" evidence="6">
    <location>
        <begin position="1"/>
        <end position="67"/>
    </location>
</feature>
<dbReference type="SUPFAM" id="SSF46955">
    <property type="entry name" value="Putative DNA-binding domain"/>
    <property type="match status" value="1"/>
</dbReference>
<reference evidence="7 8" key="1">
    <citation type="submission" date="2018-07" db="EMBL/GenBank/DDBJ databases">
        <title>Genomic Encyclopedia of Type Strains, Phase IV (KMG-IV): sequencing the most valuable type-strain genomes for metagenomic binning, comparative biology and taxonomic classification.</title>
        <authorList>
            <person name="Goeker M."/>
        </authorList>
    </citation>
    <scope>NUCLEOTIDE SEQUENCE [LARGE SCALE GENOMIC DNA]</scope>
    <source>
        <strain evidence="7 8">DSM 25281</strain>
    </source>
</reference>
<dbReference type="PROSITE" id="PS50937">
    <property type="entry name" value="HTH_MERR_2"/>
    <property type="match status" value="1"/>
</dbReference>
<proteinExistence type="predicted"/>